<evidence type="ECO:0000313" key="1">
    <source>
        <dbReference type="EMBL" id="MFM9328414.1"/>
    </source>
</evidence>
<keyword evidence="2" id="KW-1185">Reference proteome</keyword>
<organism evidence="1 2">
    <name type="scientific">Paenibacillus mesotrionivorans</name>
    <dbReference type="NCBI Taxonomy" id="3160968"/>
    <lineage>
        <taxon>Bacteria</taxon>
        <taxon>Bacillati</taxon>
        <taxon>Bacillota</taxon>
        <taxon>Bacilli</taxon>
        <taxon>Bacillales</taxon>
        <taxon>Paenibacillaceae</taxon>
        <taxon>Paenibacillus</taxon>
    </lineage>
</organism>
<proteinExistence type="predicted"/>
<comment type="caution">
    <text evidence="1">The sequence shown here is derived from an EMBL/GenBank/DDBJ whole genome shotgun (WGS) entry which is preliminary data.</text>
</comment>
<name>A0ACC7NUH9_9BACL</name>
<evidence type="ECO:0000313" key="2">
    <source>
        <dbReference type="Proteomes" id="UP001631969"/>
    </source>
</evidence>
<gene>
    <name evidence="1" type="ORF">ACI1P1_08960</name>
</gene>
<protein>
    <submittedName>
        <fullName evidence="1">Carbohydrate ABC transporter permease</fullName>
    </submittedName>
</protein>
<sequence length="297" mass="32929">MHKSMKPSRISQAAIHLLFILVTLSMVLPFLLVVSISLSSEADLIQNGYSILPRVFSVEAYSLVLQAPKAILQAYGVTGTVTIAGTCFGLLLTAMTAYVISRQDFRYNRIGTFIIFFTMLFNGGLVPSYILMTQVLHLKDTLWALILSGMLTPFNIMVMKGFLGKIPGEIIESAKVDGARELTIFFRIILPLALPALATIGLFISFGFWNSWFPAMLYIDNPNLVTLQLMLVRIMDSIEFMTQNEQMLSQLGTTPKDFPALSARMAMVILAAGPMLLVFPFFQRYFVQGLTVGSLKG</sequence>
<dbReference type="Proteomes" id="UP001631969">
    <property type="component" value="Unassembled WGS sequence"/>
</dbReference>
<reference evidence="1" key="1">
    <citation type="submission" date="2024-12" db="EMBL/GenBank/DDBJ databases">
        <authorList>
            <person name="Wu N."/>
        </authorList>
    </citation>
    <scope>NUCLEOTIDE SEQUENCE</scope>
    <source>
        <strain evidence="1">P15</strain>
    </source>
</reference>
<dbReference type="EMBL" id="JBJURJ010000005">
    <property type="protein sequence ID" value="MFM9328414.1"/>
    <property type="molecule type" value="Genomic_DNA"/>
</dbReference>
<accession>A0ACC7NUH9</accession>